<comment type="caution">
    <text evidence="2">The sequence shown here is derived from an EMBL/GenBank/DDBJ whole genome shotgun (WGS) entry which is preliminary data.</text>
</comment>
<sequence length="79" mass="9052">MKSSKPSQVFIKPYDKWNRRFDSLGGISLVLILITFFNHPLWLTVLTLISSSVSTLGPVVLLVLNARKKRKLSKMNHDR</sequence>
<name>A0A1Z5IIR7_9LACO</name>
<reference evidence="2 3" key="1">
    <citation type="submission" date="2015-11" db="EMBL/GenBank/DDBJ databases">
        <title>Draft genome sequences of new species of the genus Lactobacillus isolated from orchardgrass silage.</title>
        <authorList>
            <person name="Tohno M."/>
            <person name="Tanizawa Y."/>
            <person name="Arita M."/>
        </authorList>
    </citation>
    <scope>NUCLEOTIDE SEQUENCE [LARGE SCALE GENOMIC DNA]</scope>
    <source>
        <strain evidence="2 3">IWT126</strain>
    </source>
</reference>
<gene>
    <name evidence="2" type="ORF">IWT126_01710</name>
</gene>
<evidence type="ECO:0000256" key="1">
    <source>
        <dbReference type="SAM" id="Phobius"/>
    </source>
</evidence>
<keyword evidence="1" id="KW-1133">Transmembrane helix</keyword>
<keyword evidence="1" id="KW-0812">Transmembrane</keyword>
<keyword evidence="1" id="KW-0472">Membrane</keyword>
<feature type="transmembrane region" description="Helical" evidence="1">
    <location>
        <begin position="21"/>
        <end position="37"/>
    </location>
</feature>
<dbReference type="Proteomes" id="UP000198402">
    <property type="component" value="Unassembled WGS sequence"/>
</dbReference>
<feature type="transmembrane region" description="Helical" evidence="1">
    <location>
        <begin position="43"/>
        <end position="64"/>
    </location>
</feature>
<accession>A0A1Z5IIR7</accession>
<keyword evidence="3" id="KW-1185">Reference proteome</keyword>
<protein>
    <submittedName>
        <fullName evidence="2">Uncharacterized protein</fullName>
    </submittedName>
</protein>
<dbReference type="AlphaFoldDB" id="A0A1Z5IIR7"/>
<dbReference type="EMBL" id="BCMG01000008">
    <property type="protein sequence ID" value="GAX01667.1"/>
    <property type="molecule type" value="Genomic_DNA"/>
</dbReference>
<proteinExistence type="predicted"/>
<evidence type="ECO:0000313" key="3">
    <source>
        <dbReference type="Proteomes" id="UP000198402"/>
    </source>
</evidence>
<organism evidence="2 3">
    <name type="scientific">Secundilactobacillus silagei JCM 19001</name>
    <dbReference type="NCBI Taxonomy" id="1302250"/>
    <lineage>
        <taxon>Bacteria</taxon>
        <taxon>Bacillati</taxon>
        <taxon>Bacillota</taxon>
        <taxon>Bacilli</taxon>
        <taxon>Lactobacillales</taxon>
        <taxon>Lactobacillaceae</taxon>
        <taxon>Secundilactobacillus</taxon>
    </lineage>
</organism>
<evidence type="ECO:0000313" key="2">
    <source>
        <dbReference type="EMBL" id="GAX01667.1"/>
    </source>
</evidence>